<accession>A0A841L354</accession>
<comment type="subcellular location">
    <subcellularLocation>
        <location evidence="1">Cell membrane</location>
        <topology evidence="1">Single-pass membrane protein</topology>
    </subcellularLocation>
</comment>
<feature type="transmembrane region" description="Helical" evidence="6">
    <location>
        <begin position="33"/>
        <end position="57"/>
    </location>
</feature>
<evidence type="ECO:0000256" key="4">
    <source>
        <dbReference type="ARBA" id="ARBA00022989"/>
    </source>
</evidence>
<dbReference type="AlphaFoldDB" id="A0A841L354"/>
<dbReference type="GO" id="GO:0005886">
    <property type="term" value="C:plasma membrane"/>
    <property type="evidence" value="ECO:0007669"/>
    <property type="project" value="UniProtKB-SubCell"/>
</dbReference>
<evidence type="ECO:0000256" key="5">
    <source>
        <dbReference type="ARBA" id="ARBA00023136"/>
    </source>
</evidence>
<evidence type="ECO:0000256" key="3">
    <source>
        <dbReference type="ARBA" id="ARBA00022692"/>
    </source>
</evidence>
<dbReference type="InterPro" id="IPR007168">
    <property type="entry name" value="Phageshock_PspC_N"/>
</dbReference>
<evidence type="ECO:0000259" key="7">
    <source>
        <dbReference type="Pfam" id="PF04024"/>
    </source>
</evidence>
<protein>
    <submittedName>
        <fullName evidence="8">Phage shock protein C</fullName>
    </submittedName>
</protein>
<dbReference type="Pfam" id="PF04024">
    <property type="entry name" value="PspC"/>
    <property type="match status" value="1"/>
</dbReference>
<name>A0A841L354_9SPHN</name>
<dbReference type="InterPro" id="IPR014320">
    <property type="entry name" value="Phageshock_PspC"/>
</dbReference>
<dbReference type="PANTHER" id="PTHR33885:SF3">
    <property type="entry name" value="PHAGE SHOCK PROTEIN C"/>
    <property type="match status" value="1"/>
</dbReference>
<keyword evidence="3 6" id="KW-0812">Transmembrane</keyword>
<dbReference type="NCBIfam" id="TIGR02978">
    <property type="entry name" value="phageshock_pspC"/>
    <property type="match status" value="1"/>
</dbReference>
<evidence type="ECO:0000256" key="1">
    <source>
        <dbReference type="ARBA" id="ARBA00004162"/>
    </source>
</evidence>
<comment type="caution">
    <text evidence="8">The sequence shown here is derived from an EMBL/GenBank/DDBJ whole genome shotgun (WGS) entry which is preliminary data.</text>
</comment>
<gene>
    <name evidence="8" type="ORF">FHS79_001435</name>
</gene>
<feature type="domain" description="Phage shock protein PspC N-terminal" evidence="7">
    <location>
        <begin position="7"/>
        <end position="61"/>
    </location>
</feature>
<dbReference type="RefSeq" id="WP_184197542.1">
    <property type="nucleotide sequence ID" value="NZ_BMOX01000025.1"/>
</dbReference>
<dbReference type="InterPro" id="IPR052027">
    <property type="entry name" value="PspC"/>
</dbReference>
<reference evidence="8 9" key="1">
    <citation type="submission" date="2020-08" db="EMBL/GenBank/DDBJ databases">
        <title>Genomic Encyclopedia of Type Strains, Phase IV (KMG-IV): sequencing the most valuable type-strain genomes for metagenomic binning, comparative biology and taxonomic classification.</title>
        <authorList>
            <person name="Goeker M."/>
        </authorList>
    </citation>
    <scope>NUCLEOTIDE SEQUENCE [LARGE SCALE GENOMIC DNA]</scope>
    <source>
        <strain evidence="8 9">DSM 102189</strain>
    </source>
</reference>
<keyword evidence="5 6" id="KW-0472">Membrane</keyword>
<keyword evidence="4 6" id="KW-1133">Transmembrane helix</keyword>
<dbReference type="Proteomes" id="UP000538147">
    <property type="component" value="Unassembled WGS sequence"/>
</dbReference>
<dbReference type="PANTHER" id="PTHR33885">
    <property type="entry name" value="PHAGE SHOCK PROTEIN C"/>
    <property type="match status" value="1"/>
</dbReference>
<evidence type="ECO:0000256" key="6">
    <source>
        <dbReference type="SAM" id="Phobius"/>
    </source>
</evidence>
<sequence length="126" mass="14456">MSARRTKFYLDKRNKRLAGVCSGIADYFGWDPLWVRVGLVAATIMGVGFLPLIYLVIAFMAEPKPLALYDESADDRRFWTGVRVAPKRTIRDVNAAFRDADRRLRDIEAYVTTNNSKLAREIEDLR</sequence>
<evidence type="ECO:0000256" key="2">
    <source>
        <dbReference type="ARBA" id="ARBA00022475"/>
    </source>
</evidence>
<keyword evidence="9" id="KW-1185">Reference proteome</keyword>
<proteinExistence type="predicted"/>
<dbReference type="EMBL" id="JACIIV010000009">
    <property type="protein sequence ID" value="MBB6227269.1"/>
    <property type="molecule type" value="Genomic_DNA"/>
</dbReference>
<organism evidence="8 9">
    <name type="scientific">Polymorphobacter multimanifer</name>
    <dbReference type="NCBI Taxonomy" id="1070431"/>
    <lineage>
        <taxon>Bacteria</taxon>
        <taxon>Pseudomonadati</taxon>
        <taxon>Pseudomonadota</taxon>
        <taxon>Alphaproteobacteria</taxon>
        <taxon>Sphingomonadales</taxon>
        <taxon>Sphingosinicellaceae</taxon>
        <taxon>Polymorphobacter</taxon>
    </lineage>
</organism>
<keyword evidence="2" id="KW-1003">Cell membrane</keyword>
<evidence type="ECO:0000313" key="9">
    <source>
        <dbReference type="Proteomes" id="UP000538147"/>
    </source>
</evidence>
<evidence type="ECO:0000313" key="8">
    <source>
        <dbReference type="EMBL" id="MBB6227269.1"/>
    </source>
</evidence>